<evidence type="ECO:0000256" key="1">
    <source>
        <dbReference type="SAM" id="Phobius"/>
    </source>
</evidence>
<dbReference type="InterPro" id="IPR036291">
    <property type="entry name" value="NAD(P)-bd_dom_sf"/>
</dbReference>
<organism evidence="3 4">
    <name type="scientific">Azorhizobium oxalatiphilum</name>
    <dbReference type="NCBI Taxonomy" id="980631"/>
    <lineage>
        <taxon>Bacteria</taxon>
        <taxon>Pseudomonadati</taxon>
        <taxon>Pseudomonadota</taxon>
        <taxon>Alphaproteobacteria</taxon>
        <taxon>Hyphomicrobiales</taxon>
        <taxon>Xanthobacteraceae</taxon>
        <taxon>Azorhizobium</taxon>
    </lineage>
</organism>
<gene>
    <name evidence="3" type="ORF">GCM10007301_24830</name>
</gene>
<sequence length="426" mass="45670">MRIMVLGASGFIGRQILVELLAGGHEVVGVVRSIGALGAAFPQARFLEMDLAKATRAEDWHGRLAHIDCIVNAAGILRGRDMDAIHADMPRVVGTAAHAAGVRHMVLISAISAREDVPTDYARTKLEGERIVRAAPMGWTILRPSLVYGDGSYGGTSLMRGMAGLPVLIPLPGDGRFAFSPIHTRDLARTVATVCGNPAYFGQTLEPAGPETLSLKELLRRYRGWLGFGKARFLSIPMPLMRLMGHVGDITGSGPIATNSLVQMVAGNAGDGTAFARAIGFAPRSLDAALLARPAQVQDRWHARLFFLAPAIKAILLLLWLASAWLGFAHGVEKTAELVRALGLPEGWAGPLRIGSSVMDLVIAALLLWDRRARWSTAVQCLVVLGYSLVIGFALPQLWLDPLGPLLKNLPILLLICVHGAIGDRR</sequence>
<dbReference type="InterPro" id="IPR016040">
    <property type="entry name" value="NAD(P)-bd_dom"/>
</dbReference>
<feature type="transmembrane region" description="Helical" evidence="1">
    <location>
        <begin position="305"/>
        <end position="328"/>
    </location>
</feature>
<dbReference type="SUPFAM" id="SSF51735">
    <property type="entry name" value="NAD(P)-binding Rossmann-fold domains"/>
    <property type="match status" value="1"/>
</dbReference>
<dbReference type="InterPro" id="IPR051207">
    <property type="entry name" value="ComplexI_NDUFA9_subunit"/>
</dbReference>
<dbReference type="Proteomes" id="UP000606044">
    <property type="component" value="Unassembled WGS sequence"/>
</dbReference>
<dbReference type="PANTHER" id="PTHR12126">
    <property type="entry name" value="NADH-UBIQUINONE OXIDOREDUCTASE 39 KDA SUBUNIT-RELATED"/>
    <property type="match status" value="1"/>
</dbReference>
<keyword evidence="1" id="KW-0472">Membrane</keyword>
<dbReference type="InterPro" id="IPR025695">
    <property type="entry name" value="DoxX-like"/>
</dbReference>
<feature type="transmembrane region" description="Helical" evidence="1">
    <location>
        <begin position="348"/>
        <end position="369"/>
    </location>
</feature>
<protein>
    <submittedName>
        <fullName evidence="3">Nucleoside-diphosphate sugar epimerase</fullName>
    </submittedName>
</protein>
<feature type="domain" description="NAD(P)-binding" evidence="2">
    <location>
        <begin position="7"/>
        <end position="150"/>
    </location>
</feature>
<dbReference type="RefSeq" id="WP_188578962.1">
    <property type="nucleotide sequence ID" value="NZ_BMCT01000003.1"/>
</dbReference>
<evidence type="ECO:0000313" key="4">
    <source>
        <dbReference type="Proteomes" id="UP000606044"/>
    </source>
</evidence>
<dbReference type="EMBL" id="BMCT01000003">
    <property type="protein sequence ID" value="GGF64037.1"/>
    <property type="molecule type" value="Genomic_DNA"/>
</dbReference>
<dbReference type="GO" id="GO:0044877">
    <property type="term" value="F:protein-containing complex binding"/>
    <property type="evidence" value="ECO:0007669"/>
    <property type="project" value="TreeGrafter"/>
</dbReference>
<accession>A0A917C0J0</accession>
<keyword evidence="1" id="KW-0812">Transmembrane</keyword>
<dbReference type="PANTHER" id="PTHR12126:SF11">
    <property type="entry name" value="NADH DEHYDROGENASE [UBIQUINONE] 1 ALPHA SUBCOMPLEX SUBUNIT 9, MITOCHONDRIAL"/>
    <property type="match status" value="1"/>
</dbReference>
<comment type="caution">
    <text evidence="3">The sequence shown here is derived from an EMBL/GenBank/DDBJ whole genome shotgun (WGS) entry which is preliminary data.</text>
</comment>
<proteinExistence type="predicted"/>
<dbReference type="AlphaFoldDB" id="A0A917C0J0"/>
<feature type="transmembrane region" description="Helical" evidence="1">
    <location>
        <begin position="381"/>
        <end position="400"/>
    </location>
</feature>
<keyword evidence="1" id="KW-1133">Transmembrane helix</keyword>
<name>A0A917C0J0_9HYPH</name>
<evidence type="ECO:0000259" key="2">
    <source>
        <dbReference type="Pfam" id="PF13460"/>
    </source>
</evidence>
<reference evidence="3" key="1">
    <citation type="journal article" date="2014" name="Int. J. Syst. Evol. Microbiol.">
        <title>Complete genome sequence of Corynebacterium casei LMG S-19264T (=DSM 44701T), isolated from a smear-ripened cheese.</title>
        <authorList>
            <consortium name="US DOE Joint Genome Institute (JGI-PGF)"/>
            <person name="Walter F."/>
            <person name="Albersmeier A."/>
            <person name="Kalinowski J."/>
            <person name="Ruckert C."/>
        </authorList>
    </citation>
    <scope>NUCLEOTIDE SEQUENCE</scope>
    <source>
        <strain evidence="3">CCM 7897</strain>
    </source>
</reference>
<dbReference type="Pfam" id="PF13460">
    <property type="entry name" value="NAD_binding_10"/>
    <property type="match status" value="1"/>
</dbReference>
<dbReference type="Pfam" id="PF13781">
    <property type="entry name" value="DoxX_3"/>
    <property type="match status" value="1"/>
</dbReference>
<dbReference type="Gene3D" id="3.40.50.720">
    <property type="entry name" value="NAD(P)-binding Rossmann-like Domain"/>
    <property type="match status" value="1"/>
</dbReference>
<keyword evidence="4" id="KW-1185">Reference proteome</keyword>
<reference evidence="3" key="2">
    <citation type="submission" date="2020-09" db="EMBL/GenBank/DDBJ databases">
        <authorList>
            <person name="Sun Q."/>
            <person name="Sedlacek I."/>
        </authorList>
    </citation>
    <scope>NUCLEOTIDE SEQUENCE</scope>
    <source>
        <strain evidence="3">CCM 7897</strain>
    </source>
</reference>
<evidence type="ECO:0000313" key="3">
    <source>
        <dbReference type="EMBL" id="GGF64037.1"/>
    </source>
</evidence>